<evidence type="ECO:0000259" key="2">
    <source>
        <dbReference type="Pfam" id="PF00675"/>
    </source>
</evidence>
<dbReference type="MEROPS" id="M16.A18"/>
<dbReference type="GO" id="GO:0046872">
    <property type="term" value="F:metal ion binding"/>
    <property type="evidence" value="ECO:0007669"/>
    <property type="project" value="InterPro"/>
</dbReference>
<feature type="domain" description="Peptidase M16 N-terminal" evidence="2">
    <location>
        <begin position="117"/>
        <end position="199"/>
    </location>
</feature>
<dbReference type="OMA" id="WEGFARI"/>
<dbReference type="AlphaFoldDB" id="K0SPS4"/>
<evidence type="ECO:0008006" key="6">
    <source>
        <dbReference type="Google" id="ProtNLM"/>
    </source>
</evidence>
<evidence type="ECO:0000313" key="4">
    <source>
        <dbReference type="EMBL" id="EJK63006.1"/>
    </source>
</evidence>
<evidence type="ECO:0000256" key="1">
    <source>
        <dbReference type="SAM" id="Coils"/>
    </source>
</evidence>
<organism evidence="4 5">
    <name type="scientific">Thalassiosira oceanica</name>
    <name type="common">Marine diatom</name>
    <dbReference type="NCBI Taxonomy" id="159749"/>
    <lineage>
        <taxon>Eukaryota</taxon>
        <taxon>Sar</taxon>
        <taxon>Stramenopiles</taxon>
        <taxon>Ochrophyta</taxon>
        <taxon>Bacillariophyta</taxon>
        <taxon>Coscinodiscophyceae</taxon>
        <taxon>Thalassiosirophycidae</taxon>
        <taxon>Thalassiosirales</taxon>
        <taxon>Thalassiosiraceae</taxon>
        <taxon>Thalassiosira</taxon>
    </lineage>
</organism>
<keyword evidence="1" id="KW-0175">Coiled coil</keyword>
<dbReference type="Proteomes" id="UP000266841">
    <property type="component" value="Unassembled WGS sequence"/>
</dbReference>
<dbReference type="PANTHER" id="PTHR43016:SF16">
    <property type="entry name" value="METALLOPROTEASE, PUTATIVE (AFU_ORTHOLOGUE AFUA_4G07610)-RELATED"/>
    <property type="match status" value="1"/>
</dbReference>
<dbReference type="Pfam" id="PF05193">
    <property type="entry name" value="Peptidase_M16_C"/>
    <property type="match status" value="1"/>
</dbReference>
<proteinExistence type="predicted"/>
<dbReference type="EMBL" id="AGNL01018487">
    <property type="protein sequence ID" value="EJK63006.1"/>
    <property type="molecule type" value="Genomic_DNA"/>
</dbReference>
<evidence type="ECO:0000313" key="5">
    <source>
        <dbReference type="Proteomes" id="UP000266841"/>
    </source>
</evidence>
<dbReference type="InterPro" id="IPR007863">
    <property type="entry name" value="Peptidase_M16_C"/>
</dbReference>
<dbReference type="InterPro" id="IPR011765">
    <property type="entry name" value="Pept_M16_N"/>
</dbReference>
<dbReference type="SUPFAM" id="SSF63411">
    <property type="entry name" value="LuxS/MPP-like metallohydrolase"/>
    <property type="match status" value="3"/>
</dbReference>
<accession>K0SPS4</accession>
<feature type="coiled-coil region" evidence="1">
    <location>
        <begin position="583"/>
        <end position="614"/>
    </location>
</feature>
<keyword evidence="5" id="KW-1185">Reference proteome</keyword>
<gene>
    <name evidence="4" type="ORF">THAOC_16362</name>
</gene>
<comment type="caution">
    <text evidence="4">The sequence shown here is derived from an EMBL/GenBank/DDBJ whole genome shotgun (WGS) entry which is preliminary data.</text>
</comment>
<dbReference type="OrthoDB" id="200034at2759"/>
<dbReference type="InterPro" id="IPR011249">
    <property type="entry name" value="Metalloenz_LuxS/M16"/>
</dbReference>
<evidence type="ECO:0000259" key="3">
    <source>
        <dbReference type="Pfam" id="PF05193"/>
    </source>
</evidence>
<dbReference type="Pfam" id="PF00675">
    <property type="entry name" value="Peptidase_M16"/>
    <property type="match status" value="1"/>
</dbReference>
<dbReference type="eggNOG" id="KOG0961">
    <property type="taxonomic scope" value="Eukaryota"/>
</dbReference>
<protein>
    <recommendedName>
        <fullName evidence="6">Peptidase M16 N-terminal domain-containing protein</fullName>
    </recommendedName>
</protein>
<dbReference type="Gene3D" id="3.30.830.10">
    <property type="entry name" value="Metalloenzyme, LuxS/M16 peptidase-like"/>
    <property type="match status" value="4"/>
</dbReference>
<dbReference type="PANTHER" id="PTHR43016">
    <property type="entry name" value="PRESEQUENCE PROTEASE"/>
    <property type="match status" value="1"/>
</dbReference>
<name>K0SPS4_THAOC</name>
<sequence length="1151" mass="126437">MAPQSITTASKLGLSGTEWVCAHRWRLTTMISQSLGNNKLLTTISHPKIVTASPQFSIIGGENKSAAVQAYRSPRTNLRALVVQTDEPLCSLHIALATESNGGGDGSTQHAWHHPDDGLPHCLEHLVFLGSQNYPHKGVLDKLANRCLADGTNAWTATDHTCYTLSTAGSEGALNLLPIYADHILFPTITDSGFKTEIHHITGKGEDKGVVYCEMQGRENDEGSLVDRAAMDLLYPDTAERKSGYSAETGGKMTNLRTLTVDTIRRYHKEYYSADNCLLIFSGNVEFDDFFEKLDEVEALVLKRNVIANDDKTPAAGSRVGRPFLSTTLPSMDASTEGVFPPFDPKKCADSKPKKVTFPSEDESLGTISLAWRGPKYEEREQWNHLTLLWSYLSDSAASPLQLAFVENDNPIAGGVGPSHDIHTEGYLQLWLQEVAIERMDECIPLFHKVVAHEAGLEASNNGDLAFDIERMRTVIKRNQRRLLEMAERRPTRVIVDGVIRNFMYGPRAGEEKSDGSILTAQDEMDGLFADVDSIPYLESALVKDVSYWQDLLKDFILNRQMAAVYGVPSALRAVEIQTGDEKREHQQALDLGQERLDELSKDLKNAMEENEKDIPDEVLSSLPIPDLEKVKAIPLFNIRLSPFDDSAELAVVPESVRGFEQAETDKILDALKEGASSSSAPFYGDLTHIDSAFSFASVGVDTSSLSQEQRLYLPLLDEVLFKLPATLENGEVVSKDAFINMLQEDTVSFSSGVGLLGGNIPQMFYVSFQVENDDGKGPQKAMQWTHRVLYRTKITNESVKTAVQKLASEIPPQIRHGPSVVSTVMSECLYDRCKANVVRCNFLHQKPFLSLAQEKIAAGDTQFIDDMVNELQSLREELFQTTNMHPFVASNLRKSPDLVDTLVSHLSKSNLPDPKGRMITNVQASSVLSTATGGKGVVAGLSGIESGFLNLVLRANLQPYDTKRAALSVAIEYLTSLEGPFWVKLRGAGLTYSYSIVDSSDSGLIKFSLSKCGDTALAYEAAAKIVSDFASGSTAVSAIGLENAKASLAYSLIAGASSKLTAAINSFVCTFKGEKMDYNKMMLSEIQNVSESAVLEAIKLYLVPIFQPDKTQLAIACPASKIDKNVDYFTSRGWEMKRVAEEHLFTAFSN</sequence>
<feature type="domain" description="Peptidase M16 C-terminal" evidence="3">
    <location>
        <begin position="259"/>
        <end position="411"/>
    </location>
</feature>
<reference evidence="4 5" key="1">
    <citation type="journal article" date="2012" name="Genome Biol.">
        <title>Genome and low-iron response of an oceanic diatom adapted to chronic iron limitation.</title>
        <authorList>
            <person name="Lommer M."/>
            <person name="Specht M."/>
            <person name="Roy A.S."/>
            <person name="Kraemer L."/>
            <person name="Andreson R."/>
            <person name="Gutowska M.A."/>
            <person name="Wolf J."/>
            <person name="Bergner S.V."/>
            <person name="Schilhabel M.B."/>
            <person name="Klostermeier U.C."/>
            <person name="Beiko R.G."/>
            <person name="Rosenstiel P."/>
            <person name="Hippler M."/>
            <person name="Laroche J."/>
        </authorList>
    </citation>
    <scope>NUCLEOTIDE SEQUENCE [LARGE SCALE GENOMIC DNA]</scope>
    <source>
        <strain evidence="4 5">CCMP1005</strain>
    </source>
</reference>
<dbReference type="FunFam" id="3.30.830.10:FF:000015">
    <property type="entry name" value="Putative zinc metalloprotease"/>
    <property type="match status" value="1"/>
</dbReference>